<organism evidence="1 2">
    <name type="scientific">Melia azedarach</name>
    <name type="common">Chinaberry tree</name>
    <dbReference type="NCBI Taxonomy" id="155640"/>
    <lineage>
        <taxon>Eukaryota</taxon>
        <taxon>Viridiplantae</taxon>
        <taxon>Streptophyta</taxon>
        <taxon>Embryophyta</taxon>
        <taxon>Tracheophyta</taxon>
        <taxon>Spermatophyta</taxon>
        <taxon>Magnoliopsida</taxon>
        <taxon>eudicotyledons</taxon>
        <taxon>Gunneridae</taxon>
        <taxon>Pentapetalae</taxon>
        <taxon>rosids</taxon>
        <taxon>malvids</taxon>
        <taxon>Sapindales</taxon>
        <taxon>Meliaceae</taxon>
        <taxon>Melia</taxon>
    </lineage>
</organism>
<comment type="caution">
    <text evidence="1">The sequence shown here is derived from an EMBL/GenBank/DDBJ whole genome shotgun (WGS) entry which is preliminary data.</text>
</comment>
<dbReference type="Proteomes" id="UP001164539">
    <property type="component" value="Chromosome 10"/>
</dbReference>
<gene>
    <name evidence="1" type="ORF">OWV82_018800</name>
</gene>
<accession>A0ACC1XCR3</accession>
<keyword evidence="2" id="KW-1185">Reference proteome</keyword>
<sequence length="727" mass="81672">MTTGELSSNDSSMMPAKRTVSQPISTAYDDDDDFQVPLTQTPKYTNSTSRKQKIPLKPSNNPSRSCKKPKPAANPGKENNIEGFNANLEENWSLESIPSSIDCSRQTVCGDTNASTEPEKEILKINEGYLRNSVESRLLRSTTVDCSVNDESEEEDTELDVLLKLCEENNLNFNGVDELVRCPLCGIDISDLNEELRLVHTNNCLDNCEKQAQDAAYPNDERGPSTAVGSDPSPGQVVDVSPVVRFLHDLGLARYEEAFVREEIDWDTLQWLTEEDLIGIGVTALGPRRKIVRALSEIRKLCSHAVESNKDTNVSDGSRSNHGSERQNEATKVDAHSKQAANKLITDFFPGSITNAKKLCTSSNGQSQPRKSKSGSSRKAAAKDHSKNGKHKDMPKWCFVPGTQFRVDAFKYLRGDCSHWFLTHFHMDHYQGLTRSFCHGKIYCSLITARLVNMKIGIPWDRLQVLSLNQKTTIAGVDVTCLDANHCPGSIIILFEPPNGKAVLHTGDFRFSEEMATMHALQTCPIHTLILDTTYCNSQYDFPKQDAVIQFVIEAIQAEAFNPKTLFLIGSYTIGKEKLFLEVARVLRKKVYVNVAKFRLLQCLDFCEEDMQWFTVNEHESHIHVVPMWTLASFKRLKHMSNQYAGRFSLIVAFSPTGWSFSKGKKKSPGRRWQQGTIIRYEVPYSEHCSFTELKEFVKLVRPENIIPSVNNDGPDSADHMVSLLLS</sequence>
<dbReference type="EMBL" id="CM051403">
    <property type="protein sequence ID" value="KAJ4708931.1"/>
    <property type="molecule type" value="Genomic_DNA"/>
</dbReference>
<name>A0ACC1XCR3_MELAZ</name>
<proteinExistence type="predicted"/>
<evidence type="ECO:0000313" key="1">
    <source>
        <dbReference type="EMBL" id="KAJ4708931.1"/>
    </source>
</evidence>
<protein>
    <submittedName>
        <fullName evidence="1">DNA cross-link repair protein</fullName>
    </submittedName>
</protein>
<reference evidence="1 2" key="1">
    <citation type="journal article" date="2023" name="Science">
        <title>Complex scaffold remodeling in plant triterpene biosynthesis.</title>
        <authorList>
            <person name="De La Pena R."/>
            <person name="Hodgson H."/>
            <person name="Liu J.C."/>
            <person name="Stephenson M.J."/>
            <person name="Martin A.C."/>
            <person name="Owen C."/>
            <person name="Harkess A."/>
            <person name="Leebens-Mack J."/>
            <person name="Jimenez L.E."/>
            <person name="Osbourn A."/>
            <person name="Sattely E.S."/>
        </authorList>
    </citation>
    <scope>NUCLEOTIDE SEQUENCE [LARGE SCALE GENOMIC DNA]</scope>
    <source>
        <strain evidence="2">cv. JPN11</strain>
        <tissue evidence="1">Leaf</tissue>
    </source>
</reference>
<evidence type="ECO:0000313" key="2">
    <source>
        <dbReference type="Proteomes" id="UP001164539"/>
    </source>
</evidence>